<evidence type="ECO:0000256" key="4">
    <source>
        <dbReference type="ARBA" id="ARBA00022989"/>
    </source>
</evidence>
<dbReference type="InterPro" id="IPR037185">
    <property type="entry name" value="EmrE-like"/>
</dbReference>
<feature type="transmembrane region" description="Helical" evidence="6">
    <location>
        <begin position="145"/>
        <end position="166"/>
    </location>
</feature>
<gene>
    <name evidence="8" type="ORF">SAMN05421686_105162</name>
</gene>
<feature type="transmembrane region" description="Helical" evidence="6">
    <location>
        <begin position="122"/>
        <end position="139"/>
    </location>
</feature>
<dbReference type="SUPFAM" id="SSF103481">
    <property type="entry name" value="Multidrug resistance efflux transporter EmrE"/>
    <property type="match status" value="2"/>
</dbReference>
<dbReference type="AlphaFoldDB" id="A0A1N7MFZ5"/>
<dbReference type="OrthoDB" id="9776210at2"/>
<dbReference type="PANTHER" id="PTHR32322">
    <property type="entry name" value="INNER MEMBRANE TRANSPORTER"/>
    <property type="match status" value="1"/>
</dbReference>
<dbReference type="PANTHER" id="PTHR32322:SF2">
    <property type="entry name" value="EAMA DOMAIN-CONTAINING PROTEIN"/>
    <property type="match status" value="1"/>
</dbReference>
<feature type="domain" description="EamA" evidence="7">
    <location>
        <begin position="2"/>
        <end position="135"/>
    </location>
</feature>
<feature type="transmembrane region" description="Helical" evidence="6">
    <location>
        <begin position="240"/>
        <end position="257"/>
    </location>
</feature>
<accession>A0A1N7MFZ5</accession>
<sequence length="314" mass="34484">MKIIVAYLLVVLIWSTTPVAIQFSQNGLDFFTAVSLRMWVSALLSLPLVWLMRQRLVFNKQALQSYLGGSLGIYGAMMSVYWGAAHIPSGLISVIYGLSPMLSGALAYVVLRERELTPVRSFALVMALAGLALVVSARISMDGLAWRGIVGSVVSVLCFAGSAVWVKQVGAGIHPMVQTSGTLWVSGLLYLFTVPFFGVHIPQEKDVISFAALGYLITCGSLLAFVLYFYILRQLPTSRVTLITLVAPVLAIFWGYMLRGERLQWESFAGAAILLASLAVYQWHRSPDRWLRALVAGRYPAVTKSVQKSERQSS</sequence>
<feature type="transmembrane region" description="Helical" evidence="6">
    <location>
        <begin position="63"/>
        <end position="84"/>
    </location>
</feature>
<protein>
    <submittedName>
        <fullName evidence="8">Permease of the drug/metabolite transporter (DMT) superfamily</fullName>
    </submittedName>
</protein>
<evidence type="ECO:0000256" key="3">
    <source>
        <dbReference type="ARBA" id="ARBA00022692"/>
    </source>
</evidence>
<organism evidence="8 9">
    <name type="scientific">Thalassolituus maritimus</name>
    <dbReference type="NCBI Taxonomy" id="484498"/>
    <lineage>
        <taxon>Bacteria</taxon>
        <taxon>Pseudomonadati</taxon>
        <taxon>Pseudomonadota</taxon>
        <taxon>Gammaproteobacteria</taxon>
        <taxon>Oceanospirillales</taxon>
        <taxon>Oceanospirillaceae</taxon>
        <taxon>Thalassolituus</taxon>
    </lineage>
</organism>
<evidence type="ECO:0000256" key="5">
    <source>
        <dbReference type="ARBA" id="ARBA00023136"/>
    </source>
</evidence>
<reference evidence="9" key="1">
    <citation type="submission" date="2017-01" db="EMBL/GenBank/DDBJ databases">
        <authorList>
            <person name="Varghese N."/>
            <person name="Submissions S."/>
        </authorList>
    </citation>
    <scope>NUCLEOTIDE SEQUENCE [LARGE SCALE GENOMIC DNA]</scope>
    <source>
        <strain evidence="9">DSM 24913</strain>
    </source>
</reference>
<dbReference type="InterPro" id="IPR050638">
    <property type="entry name" value="AA-Vitamin_Transporters"/>
</dbReference>
<evidence type="ECO:0000256" key="1">
    <source>
        <dbReference type="ARBA" id="ARBA00004141"/>
    </source>
</evidence>
<keyword evidence="4 6" id="KW-1133">Transmembrane helix</keyword>
<dbReference type="Proteomes" id="UP000185639">
    <property type="component" value="Unassembled WGS sequence"/>
</dbReference>
<comment type="similarity">
    <text evidence="2">Belongs to the EamA transporter family.</text>
</comment>
<dbReference type="Gene3D" id="1.10.3730.20">
    <property type="match status" value="1"/>
</dbReference>
<evidence type="ECO:0000256" key="6">
    <source>
        <dbReference type="SAM" id="Phobius"/>
    </source>
</evidence>
<evidence type="ECO:0000313" key="8">
    <source>
        <dbReference type="EMBL" id="SIS85056.1"/>
    </source>
</evidence>
<keyword evidence="9" id="KW-1185">Reference proteome</keyword>
<evidence type="ECO:0000256" key="2">
    <source>
        <dbReference type="ARBA" id="ARBA00007362"/>
    </source>
</evidence>
<dbReference type="GO" id="GO:0016020">
    <property type="term" value="C:membrane"/>
    <property type="evidence" value="ECO:0007669"/>
    <property type="project" value="UniProtKB-SubCell"/>
</dbReference>
<proteinExistence type="inferred from homology"/>
<keyword evidence="5 6" id="KW-0472">Membrane</keyword>
<dbReference type="Pfam" id="PF00892">
    <property type="entry name" value="EamA"/>
    <property type="match status" value="2"/>
</dbReference>
<feature type="transmembrane region" description="Helical" evidence="6">
    <location>
        <begin position="182"/>
        <end position="201"/>
    </location>
</feature>
<feature type="domain" description="EamA" evidence="7">
    <location>
        <begin position="147"/>
        <end position="280"/>
    </location>
</feature>
<name>A0A1N7MFZ5_9GAMM</name>
<comment type="subcellular location">
    <subcellularLocation>
        <location evidence="1">Membrane</location>
        <topology evidence="1">Multi-pass membrane protein</topology>
    </subcellularLocation>
</comment>
<feature type="transmembrane region" description="Helical" evidence="6">
    <location>
        <begin position="90"/>
        <end position="110"/>
    </location>
</feature>
<feature type="transmembrane region" description="Helical" evidence="6">
    <location>
        <begin position="30"/>
        <end position="51"/>
    </location>
</feature>
<evidence type="ECO:0000313" key="9">
    <source>
        <dbReference type="Proteomes" id="UP000185639"/>
    </source>
</evidence>
<keyword evidence="3 6" id="KW-0812">Transmembrane</keyword>
<feature type="transmembrane region" description="Helical" evidence="6">
    <location>
        <begin position="263"/>
        <end position="283"/>
    </location>
</feature>
<dbReference type="EMBL" id="FTOH01000005">
    <property type="protein sequence ID" value="SIS85056.1"/>
    <property type="molecule type" value="Genomic_DNA"/>
</dbReference>
<evidence type="ECO:0000259" key="7">
    <source>
        <dbReference type="Pfam" id="PF00892"/>
    </source>
</evidence>
<dbReference type="STRING" id="484498.SAMN05421686_105162"/>
<dbReference type="RefSeq" id="WP_076515488.1">
    <property type="nucleotide sequence ID" value="NZ_FTOH01000005.1"/>
</dbReference>
<dbReference type="InterPro" id="IPR000620">
    <property type="entry name" value="EamA_dom"/>
</dbReference>
<feature type="transmembrane region" description="Helical" evidence="6">
    <location>
        <begin position="207"/>
        <end position="231"/>
    </location>
</feature>